<feature type="compositionally biased region" description="Basic residues" evidence="1">
    <location>
        <begin position="87"/>
        <end position="96"/>
    </location>
</feature>
<feature type="compositionally biased region" description="Low complexity" evidence="1">
    <location>
        <begin position="105"/>
        <end position="114"/>
    </location>
</feature>
<keyword evidence="3" id="KW-1185">Reference proteome</keyword>
<evidence type="ECO:0000313" key="3">
    <source>
        <dbReference type="Proteomes" id="UP001157006"/>
    </source>
</evidence>
<protein>
    <submittedName>
        <fullName evidence="2">Uncharacterized protein</fullName>
    </submittedName>
</protein>
<organism evidence="2 3">
    <name type="scientific">Vicia faba</name>
    <name type="common">Broad bean</name>
    <name type="synonym">Faba vulgaris</name>
    <dbReference type="NCBI Taxonomy" id="3906"/>
    <lineage>
        <taxon>Eukaryota</taxon>
        <taxon>Viridiplantae</taxon>
        <taxon>Streptophyta</taxon>
        <taxon>Embryophyta</taxon>
        <taxon>Tracheophyta</taxon>
        <taxon>Spermatophyta</taxon>
        <taxon>Magnoliopsida</taxon>
        <taxon>eudicotyledons</taxon>
        <taxon>Gunneridae</taxon>
        <taxon>Pentapetalae</taxon>
        <taxon>rosids</taxon>
        <taxon>fabids</taxon>
        <taxon>Fabales</taxon>
        <taxon>Fabaceae</taxon>
        <taxon>Papilionoideae</taxon>
        <taxon>50 kb inversion clade</taxon>
        <taxon>NPAAA clade</taxon>
        <taxon>Hologalegina</taxon>
        <taxon>IRL clade</taxon>
        <taxon>Fabeae</taxon>
        <taxon>Vicia</taxon>
    </lineage>
</organism>
<dbReference type="Proteomes" id="UP001157006">
    <property type="component" value="Chromosome 4"/>
</dbReference>
<sequence>MLQLVRNRVYLLSRRSPTSLHLFLRSTSSSLTAIAAVNNGSTSNIASTRLRPAPDVTAHIDRATVAPTQHRKQRSLRSHHEQPNQYRKNRKRRGRESRHNITGESTTPSTASPSVATTMASLDFRSTATTVFRFPLAYHLHHNDNVRCFFDLSSSTFSLFLRSLSYCDIDAVLSRS</sequence>
<accession>A0AAV1ADI1</accession>
<dbReference type="EMBL" id="OX451739">
    <property type="protein sequence ID" value="CAI8608149.1"/>
    <property type="molecule type" value="Genomic_DNA"/>
</dbReference>
<proteinExistence type="predicted"/>
<name>A0AAV1ADI1_VICFA</name>
<feature type="region of interest" description="Disordered" evidence="1">
    <location>
        <begin position="62"/>
        <end position="114"/>
    </location>
</feature>
<evidence type="ECO:0000256" key="1">
    <source>
        <dbReference type="SAM" id="MobiDB-lite"/>
    </source>
</evidence>
<reference evidence="2 3" key="1">
    <citation type="submission" date="2023-01" db="EMBL/GenBank/DDBJ databases">
        <authorList>
            <person name="Kreplak J."/>
        </authorList>
    </citation>
    <scope>NUCLEOTIDE SEQUENCE [LARGE SCALE GENOMIC DNA]</scope>
</reference>
<evidence type="ECO:0000313" key="2">
    <source>
        <dbReference type="EMBL" id="CAI8608149.1"/>
    </source>
</evidence>
<gene>
    <name evidence="2" type="ORF">VFH_IV070120</name>
</gene>
<dbReference type="AlphaFoldDB" id="A0AAV1ADI1"/>